<gene>
    <name evidence="1" type="ORF">HPB50_005483</name>
</gene>
<dbReference type="EMBL" id="CM023481">
    <property type="protein sequence ID" value="KAH6944830.1"/>
    <property type="molecule type" value="Genomic_DNA"/>
</dbReference>
<sequence>MASRLCWLLPLLALLLVAGPARTMDLKSMGIDLERASSILLPMLPVICNANKEQKQNVDCAGCVDSMVQYFRALSHGEEWAILMTDAQAKLPVSVMGGTFSFLASFDDCLNVPPTKAADSVVLRALNISTLHPTYCSFKISVGLPENHTEHHHADEPPKTGLLGMMDKQLCAASANFLLASACACSKAARSNRIIVGILLVLVVLGTLVDIMFLMLVNREFAAKEIVKAHSYEINAENHYVQVLRAFSAYRNFRMLMNGRRGSKTLAPMAGITSMSFIWIIIGSTLLLRPFNLSGNLKSLREVLNDPPIQFAINNSLAVDAIATVIAISISYNIVRAVRRCGSQEDCSAGRYFRCAFAATKYFFVGLLPMYMLLLLVINAKFPTLGSGPTWAIESKKYLSQCDRSWQWNVLFINNFFPTKEQCMPHTWFLAFVFQALIFSIAMGFLLIRLPKFAMAALGVCIFACSVTTFAINNANDLGPTALLREYRPGSRHAYHDSIEINFYTRGGPFCIGLIVGYVLAIKPKLSLNKWAALAGWILSLVTVVAITNIPWFWNKEGRHMRPGGTEYAIYDAFHRILFSVAVAYIALVSAWGSGGVIRVFLTWPGWLPISRLCFVIYILHPFLIFYFNGTTRGVIFYTVKFAMEELLWNVMACIIVSVPVHLLLEAPFVRLGEQCSQKEEEDSVCDSMDSMDIALQEKNAASKYS</sequence>
<keyword evidence="2" id="KW-1185">Reference proteome</keyword>
<protein>
    <submittedName>
        <fullName evidence="1">Uncharacterized protein</fullName>
    </submittedName>
</protein>
<organism evidence="1 2">
    <name type="scientific">Hyalomma asiaticum</name>
    <name type="common">Tick</name>
    <dbReference type="NCBI Taxonomy" id="266040"/>
    <lineage>
        <taxon>Eukaryota</taxon>
        <taxon>Metazoa</taxon>
        <taxon>Ecdysozoa</taxon>
        <taxon>Arthropoda</taxon>
        <taxon>Chelicerata</taxon>
        <taxon>Arachnida</taxon>
        <taxon>Acari</taxon>
        <taxon>Parasitiformes</taxon>
        <taxon>Ixodida</taxon>
        <taxon>Ixodoidea</taxon>
        <taxon>Ixodidae</taxon>
        <taxon>Hyalomminae</taxon>
        <taxon>Hyalomma</taxon>
    </lineage>
</organism>
<name>A0ACB7TD20_HYAAI</name>
<dbReference type="Proteomes" id="UP000821845">
    <property type="component" value="Chromosome 1"/>
</dbReference>
<accession>A0ACB7TD20</accession>
<proteinExistence type="predicted"/>
<reference evidence="1" key="1">
    <citation type="submission" date="2020-05" db="EMBL/GenBank/DDBJ databases">
        <title>Large-scale comparative analyses of tick genomes elucidate their genetic diversity and vector capacities.</title>
        <authorList>
            <person name="Jia N."/>
            <person name="Wang J."/>
            <person name="Shi W."/>
            <person name="Du L."/>
            <person name="Sun Y."/>
            <person name="Zhan W."/>
            <person name="Jiang J."/>
            <person name="Wang Q."/>
            <person name="Zhang B."/>
            <person name="Ji P."/>
            <person name="Sakyi L.B."/>
            <person name="Cui X."/>
            <person name="Yuan T."/>
            <person name="Jiang B."/>
            <person name="Yang W."/>
            <person name="Lam T.T.-Y."/>
            <person name="Chang Q."/>
            <person name="Ding S."/>
            <person name="Wang X."/>
            <person name="Zhu J."/>
            <person name="Ruan X."/>
            <person name="Zhao L."/>
            <person name="Wei J."/>
            <person name="Que T."/>
            <person name="Du C."/>
            <person name="Cheng J."/>
            <person name="Dai P."/>
            <person name="Han X."/>
            <person name="Huang E."/>
            <person name="Gao Y."/>
            <person name="Liu J."/>
            <person name="Shao H."/>
            <person name="Ye R."/>
            <person name="Li L."/>
            <person name="Wei W."/>
            <person name="Wang X."/>
            <person name="Wang C."/>
            <person name="Yang T."/>
            <person name="Huo Q."/>
            <person name="Li W."/>
            <person name="Guo W."/>
            <person name="Chen H."/>
            <person name="Zhou L."/>
            <person name="Ni X."/>
            <person name="Tian J."/>
            <person name="Zhou Y."/>
            <person name="Sheng Y."/>
            <person name="Liu T."/>
            <person name="Pan Y."/>
            <person name="Xia L."/>
            <person name="Li J."/>
            <person name="Zhao F."/>
            <person name="Cao W."/>
        </authorList>
    </citation>
    <scope>NUCLEOTIDE SEQUENCE</scope>
    <source>
        <strain evidence="1">Hyas-2018</strain>
    </source>
</reference>
<evidence type="ECO:0000313" key="2">
    <source>
        <dbReference type="Proteomes" id="UP000821845"/>
    </source>
</evidence>
<evidence type="ECO:0000313" key="1">
    <source>
        <dbReference type="EMBL" id="KAH6944830.1"/>
    </source>
</evidence>
<comment type="caution">
    <text evidence="1">The sequence shown here is derived from an EMBL/GenBank/DDBJ whole genome shotgun (WGS) entry which is preliminary data.</text>
</comment>